<protein>
    <recommendedName>
        <fullName evidence="6">FAD-binding PCMH-type domain-containing protein</fullName>
    </recommendedName>
</protein>
<evidence type="ECO:0000259" key="6">
    <source>
        <dbReference type="PROSITE" id="PS51387"/>
    </source>
</evidence>
<dbReference type="InterPro" id="IPR006094">
    <property type="entry name" value="Oxid_FAD_bind_N"/>
</dbReference>
<dbReference type="Pfam" id="PF08031">
    <property type="entry name" value="BBE"/>
    <property type="match status" value="1"/>
</dbReference>
<evidence type="ECO:0000313" key="7">
    <source>
        <dbReference type="EMBL" id="KAJ5188054.1"/>
    </source>
</evidence>
<gene>
    <name evidence="7" type="ORF">N7472_007068</name>
</gene>
<dbReference type="InterPro" id="IPR016167">
    <property type="entry name" value="FAD-bd_PCMH_sub1"/>
</dbReference>
<evidence type="ECO:0000256" key="4">
    <source>
        <dbReference type="ARBA" id="ARBA00022827"/>
    </source>
</evidence>
<evidence type="ECO:0000313" key="8">
    <source>
        <dbReference type="Proteomes" id="UP001150879"/>
    </source>
</evidence>
<dbReference type="Proteomes" id="UP001150879">
    <property type="component" value="Unassembled WGS sequence"/>
</dbReference>
<dbReference type="PROSITE" id="PS51387">
    <property type="entry name" value="FAD_PCMH"/>
    <property type="match status" value="1"/>
</dbReference>
<feature type="domain" description="FAD-binding PCMH-type" evidence="6">
    <location>
        <begin position="51"/>
        <end position="221"/>
    </location>
</feature>
<comment type="caution">
    <text evidence="7">The sequence shown here is derived from an EMBL/GenBank/DDBJ whole genome shotgun (WGS) entry which is preliminary data.</text>
</comment>
<name>A0A9W9IZU6_9EURO</name>
<keyword evidence="5" id="KW-0560">Oxidoreductase</keyword>
<dbReference type="EMBL" id="JAPQKP010000005">
    <property type="protein sequence ID" value="KAJ5188054.1"/>
    <property type="molecule type" value="Genomic_DNA"/>
</dbReference>
<keyword evidence="3" id="KW-0285">Flavoprotein</keyword>
<keyword evidence="8" id="KW-1185">Reference proteome</keyword>
<accession>A0A9W9IZU6</accession>
<evidence type="ECO:0000256" key="5">
    <source>
        <dbReference type="ARBA" id="ARBA00023002"/>
    </source>
</evidence>
<dbReference type="AlphaFoldDB" id="A0A9W9IZU6"/>
<dbReference type="PANTHER" id="PTHR42973">
    <property type="entry name" value="BINDING OXIDOREDUCTASE, PUTATIVE (AFU_ORTHOLOGUE AFUA_1G17690)-RELATED"/>
    <property type="match status" value="1"/>
</dbReference>
<evidence type="ECO:0000256" key="2">
    <source>
        <dbReference type="ARBA" id="ARBA00005466"/>
    </source>
</evidence>
<dbReference type="InterPro" id="IPR036318">
    <property type="entry name" value="FAD-bd_PCMH-like_sf"/>
</dbReference>
<comment type="similarity">
    <text evidence="2">Belongs to the oxygen-dependent FAD-linked oxidoreductase family.</text>
</comment>
<evidence type="ECO:0000256" key="3">
    <source>
        <dbReference type="ARBA" id="ARBA00022630"/>
    </source>
</evidence>
<dbReference type="GO" id="GO:0016491">
    <property type="term" value="F:oxidoreductase activity"/>
    <property type="evidence" value="ECO:0007669"/>
    <property type="project" value="UniProtKB-KW"/>
</dbReference>
<dbReference type="InterPro" id="IPR016166">
    <property type="entry name" value="FAD-bd_PCMH"/>
</dbReference>
<dbReference type="InterPro" id="IPR016169">
    <property type="entry name" value="FAD-bd_PCMH_sub2"/>
</dbReference>
<reference evidence="7" key="1">
    <citation type="submission" date="2022-11" db="EMBL/GenBank/DDBJ databases">
        <authorList>
            <person name="Petersen C."/>
        </authorList>
    </citation>
    <scope>NUCLEOTIDE SEQUENCE</scope>
    <source>
        <strain evidence="7">IBT 16849</strain>
    </source>
</reference>
<dbReference type="SUPFAM" id="SSF56176">
    <property type="entry name" value="FAD-binding/transporter-associated domain-like"/>
    <property type="match status" value="1"/>
</dbReference>
<proteinExistence type="inferred from homology"/>
<keyword evidence="4" id="KW-0274">FAD</keyword>
<dbReference type="GO" id="GO:0071949">
    <property type="term" value="F:FAD binding"/>
    <property type="evidence" value="ECO:0007669"/>
    <property type="project" value="InterPro"/>
</dbReference>
<dbReference type="PANTHER" id="PTHR42973:SF39">
    <property type="entry name" value="FAD-BINDING PCMH-TYPE DOMAIN-CONTAINING PROTEIN"/>
    <property type="match status" value="1"/>
</dbReference>
<organism evidence="7 8">
    <name type="scientific">Penicillium cf. griseofulvum</name>
    <dbReference type="NCBI Taxonomy" id="2972120"/>
    <lineage>
        <taxon>Eukaryota</taxon>
        <taxon>Fungi</taxon>
        <taxon>Dikarya</taxon>
        <taxon>Ascomycota</taxon>
        <taxon>Pezizomycotina</taxon>
        <taxon>Eurotiomycetes</taxon>
        <taxon>Eurotiomycetidae</taxon>
        <taxon>Eurotiales</taxon>
        <taxon>Aspergillaceae</taxon>
        <taxon>Penicillium</taxon>
    </lineage>
</organism>
<evidence type="ECO:0000256" key="1">
    <source>
        <dbReference type="ARBA" id="ARBA00001974"/>
    </source>
</evidence>
<dbReference type="OrthoDB" id="415825at2759"/>
<sequence>MNDTASVRTLASALQATVKDSSVLLPGTAEYDQSMHRWAPNTEKRSAKSGADREYKAIVLKAVTGRDVSTAVLFAQAIGLEVAVVGGGHGTNGSAATPGLLIDLTAMNKTTIDVEKKTITAEGGCRWEDIDIPLGQHGMATVGGRVGNTGIGGLTLGGGVGWLSGKYGLVVDNLLSAKMVLADGRIVTASATENPDLFWAVRGAGQCFGVALEFTYQVYDLAYPIWAGQLIMKLDVLPAVVNFVNRFPSQNTAKAAMNVAIAGPPANMLTVTLFYPGGREEAEVLFAPLLALEHVVNTTKERPYTDANTILTPKVPWGIRRQYHGVAFATPLRVDFLQSLADNLVQFRSQVSPDAAPSMIMLEMSEKENIGQVPVSSMAFAGRQLHNVCFVVAQWSIPEHDHVARKWVGKTAAMLEAELERTKHEEGADIDLDAVRVYSNYDEIFGTNLPRLTALKERYDPKDVFCTSYALLPKKSNGL</sequence>
<reference evidence="7" key="2">
    <citation type="journal article" date="2023" name="IMA Fungus">
        <title>Comparative genomic study of the Penicillium genus elucidates a diverse pangenome and 15 lateral gene transfer events.</title>
        <authorList>
            <person name="Petersen C."/>
            <person name="Sorensen T."/>
            <person name="Nielsen M.R."/>
            <person name="Sondergaard T.E."/>
            <person name="Sorensen J.L."/>
            <person name="Fitzpatrick D.A."/>
            <person name="Frisvad J.C."/>
            <person name="Nielsen K.L."/>
        </authorList>
    </citation>
    <scope>NUCLEOTIDE SEQUENCE</scope>
    <source>
        <strain evidence="7">IBT 16849</strain>
    </source>
</reference>
<dbReference type="Gene3D" id="3.30.43.10">
    <property type="entry name" value="Uridine Diphospho-n-acetylenolpyruvylglucosamine Reductase, domain 2"/>
    <property type="match status" value="1"/>
</dbReference>
<dbReference type="InterPro" id="IPR012951">
    <property type="entry name" value="BBE"/>
</dbReference>
<dbReference type="Gene3D" id="3.40.462.20">
    <property type="match status" value="1"/>
</dbReference>
<dbReference type="Pfam" id="PF01565">
    <property type="entry name" value="FAD_binding_4"/>
    <property type="match status" value="1"/>
</dbReference>
<dbReference type="Gene3D" id="3.30.465.10">
    <property type="match status" value="1"/>
</dbReference>
<comment type="cofactor">
    <cofactor evidence="1">
        <name>FAD</name>
        <dbReference type="ChEBI" id="CHEBI:57692"/>
    </cofactor>
</comment>
<dbReference type="InterPro" id="IPR050416">
    <property type="entry name" value="FAD-linked_Oxidoreductase"/>
</dbReference>